<evidence type="ECO:0000256" key="9">
    <source>
        <dbReference type="ARBA" id="ARBA00023004"/>
    </source>
</evidence>
<evidence type="ECO:0000256" key="7">
    <source>
        <dbReference type="ARBA" id="ARBA00022860"/>
    </source>
</evidence>
<dbReference type="GO" id="GO:0005516">
    <property type="term" value="F:calmodulin binding"/>
    <property type="evidence" value="ECO:0007669"/>
    <property type="project" value="UniProtKB-KW"/>
</dbReference>
<feature type="compositionally biased region" description="Basic and acidic residues" evidence="13">
    <location>
        <begin position="495"/>
        <end position="510"/>
    </location>
</feature>
<organism evidence="15 16">
    <name type="scientific">Mastacembelus armatus</name>
    <name type="common">zig-zag eel</name>
    <dbReference type="NCBI Taxonomy" id="205130"/>
    <lineage>
        <taxon>Eukaryota</taxon>
        <taxon>Metazoa</taxon>
        <taxon>Chordata</taxon>
        <taxon>Craniata</taxon>
        <taxon>Vertebrata</taxon>
        <taxon>Euteleostomi</taxon>
        <taxon>Actinopterygii</taxon>
        <taxon>Neopterygii</taxon>
        <taxon>Teleostei</taxon>
        <taxon>Neoteleostei</taxon>
        <taxon>Acanthomorphata</taxon>
        <taxon>Anabantaria</taxon>
        <taxon>Synbranchiformes</taxon>
        <taxon>Mastacembelidae</taxon>
        <taxon>Mastacembelus</taxon>
    </lineage>
</organism>
<dbReference type="PROSITE" id="PS00125">
    <property type="entry name" value="SER_THR_PHOSPHATASE"/>
    <property type="match status" value="1"/>
</dbReference>
<feature type="domain" description="Serine/threonine specific protein phosphatases" evidence="14">
    <location>
        <begin position="170"/>
        <end position="175"/>
    </location>
</feature>
<keyword evidence="16" id="KW-1185">Reference proteome</keyword>
<evidence type="ECO:0000256" key="13">
    <source>
        <dbReference type="SAM" id="MobiDB-lite"/>
    </source>
</evidence>
<evidence type="ECO:0000259" key="14">
    <source>
        <dbReference type="PROSITE" id="PS00125"/>
    </source>
</evidence>
<comment type="similarity">
    <text evidence="3">Belongs to the PPP phosphatase family. PP-2B subfamily.</text>
</comment>
<keyword evidence="9" id="KW-0408">Iron</keyword>
<dbReference type="PANTHER" id="PTHR45673">
    <property type="entry name" value="SERINE/THREONINE-PROTEIN PHOSPHATASE 2B CATALYTIC SUBUNIT 1-RELATED"/>
    <property type="match status" value="1"/>
</dbReference>
<comment type="catalytic activity">
    <reaction evidence="10">
        <text>O-phospho-L-seryl-[protein] + H2O = L-seryl-[protein] + phosphate</text>
        <dbReference type="Rhea" id="RHEA:20629"/>
        <dbReference type="Rhea" id="RHEA-COMP:9863"/>
        <dbReference type="Rhea" id="RHEA-COMP:11604"/>
        <dbReference type="ChEBI" id="CHEBI:15377"/>
        <dbReference type="ChEBI" id="CHEBI:29999"/>
        <dbReference type="ChEBI" id="CHEBI:43474"/>
        <dbReference type="ChEBI" id="CHEBI:83421"/>
        <dbReference type="EC" id="3.1.3.16"/>
    </reaction>
</comment>
<accession>A0A7N8X0I2</accession>
<keyword evidence="7" id="KW-0112">Calmodulin-binding</keyword>
<evidence type="ECO:0000256" key="10">
    <source>
        <dbReference type="ARBA" id="ARBA00047761"/>
    </source>
</evidence>
<dbReference type="Gene3D" id="3.60.21.10">
    <property type="match status" value="1"/>
</dbReference>
<dbReference type="CDD" id="cd07416">
    <property type="entry name" value="MPP_PP2B"/>
    <property type="match status" value="1"/>
</dbReference>
<name>A0A7N8X0I2_9TELE</name>
<evidence type="ECO:0000256" key="3">
    <source>
        <dbReference type="ARBA" id="ARBA00009905"/>
    </source>
</evidence>
<keyword evidence="8" id="KW-0904">Protein phosphatase</keyword>
<dbReference type="EC" id="3.1.3.16" evidence="12"/>
<evidence type="ECO:0000256" key="2">
    <source>
        <dbReference type="ARBA" id="ARBA00001965"/>
    </source>
</evidence>
<dbReference type="InterPro" id="IPR041751">
    <property type="entry name" value="MPP_PP2B"/>
</dbReference>
<dbReference type="PRINTS" id="PR00114">
    <property type="entry name" value="STPHPHTASE"/>
</dbReference>
<evidence type="ECO:0000256" key="12">
    <source>
        <dbReference type="RuleBase" id="RU004273"/>
    </source>
</evidence>
<feature type="compositionally biased region" description="Polar residues" evidence="13">
    <location>
        <begin position="526"/>
        <end position="543"/>
    </location>
</feature>
<protein>
    <recommendedName>
        <fullName evidence="12">Serine/threonine-protein phosphatase</fullName>
        <ecNumber evidence="12">3.1.3.16</ecNumber>
    </recommendedName>
</protein>
<keyword evidence="5 12" id="KW-0378">Hydrolase</keyword>
<dbReference type="InterPro" id="IPR004843">
    <property type="entry name" value="Calcineurin-like_PHP"/>
</dbReference>
<dbReference type="Ensembl" id="ENSMAMT00000062786.1">
    <property type="protein sequence ID" value="ENSMAMP00000042096.1"/>
    <property type="gene ID" value="ENSMAMG00000006298.2"/>
</dbReference>
<dbReference type="GO" id="GO:0033192">
    <property type="term" value="F:calmodulin-dependent protein phosphatase activity"/>
    <property type="evidence" value="ECO:0007669"/>
    <property type="project" value="InterPro"/>
</dbReference>
<dbReference type="InParanoid" id="A0A7N8X0I2"/>
<reference evidence="15" key="2">
    <citation type="submission" date="2025-09" db="UniProtKB">
        <authorList>
            <consortium name="Ensembl"/>
        </authorList>
    </citation>
    <scope>IDENTIFICATION</scope>
</reference>
<proteinExistence type="inferred from homology"/>
<comment type="cofactor">
    <cofactor evidence="2">
        <name>Fe(3+)</name>
        <dbReference type="ChEBI" id="CHEBI:29034"/>
    </cofactor>
</comment>
<evidence type="ECO:0000256" key="6">
    <source>
        <dbReference type="ARBA" id="ARBA00022833"/>
    </source>
</evidence>
<dbReference type="Pfam" id="PF00149">
    <property type="entry name" value="Metallophos"/>
    <property type="match status" value="1"/>
</dbReference>
<dbReference type="InterPro" id="IPR006186">
    <property type="entry name" value="Ser/Thr-sp_prot-phosphatase"/>
</dbReference>
<dbReference type="SUPFAM" id="SSF56300">
    <property type="entry name" value="Metallo-dependent phosphatases"/>
    <property type="match status" value="1"/>
</dbReference>
<comment type="cofactor">
    <cofactor evidence="1">
        <name>Zn(2+)</name>
        <dbReference type="ChEBI" id="CHEBI:29105"/>
    </cofactor>
</comment>
<comment type="catalytic activity">
    <reaction evidence="11 12">
        <text>O-phospho-L-threonyl-[protein] + H2O = L-threonyl-[protein] + phosphate</text>
        <dbReference type="Rhea" id="RHEA:47004"/>
        <dbReference type="Rhea" id="RHEA-COMP:11060"/>
        <dbReference type="Rhea" id="RHEA-COMP:11605"/>
        <dbReference type="ChEBI" id="CHEBI:15377"/>
        <dbReference type="ChEBI" id="CHEBI:30013"/>
        <dbReference type="ChEBI" id="CHEBI:43474"/>
        <dbReference type="ChEBI" id="CHEBI:61977"/>
        <dbReference type="EC" id="3.1.3.16"/>
    </reaction>
</comment>
<dbReference type="SMART" id="SM00156">
    <property type="entry name" value="PP2Ac"/>
    <property type="match status" value="1"/>
</dbReference>
<sequence length="543" mass="60886">MGGEHRLPLLQGADPLQGTKKLLITQLKCCLLSDVELTANPHKLFVNENHRLTAKEVFDSEGKPKVDVLKAHLTKEGRVDEAVALRLIGEGAAILRSEKNLLDIEAPVTVCGDIHGQFFDLMKLFEVGGSPASTRYLFLGDYVDRGYFSIECVLYLWALKILYPKTLFLLRGNHECRHLTEYFTFKQECRIKYSERVYDACMDAFDCLPLAALMNQQFLCVHGGLSPEITNLDDIRKLDRFKEPPAYGPMCDLLWSDPLEDFGNEKSQEHFTHNTVRGCSYFYSYPAVCDFLQHNNLLSIIRAHEAQDAGYRMYRKSQTTGFPSLITIFSAPNYLDVYNNKAAVLKYENNVMNIRQFNCSPHPYWLPNFMDVFTWSLPFVGEKVTEMLVNVLSICSNDELTTDEELDVTLCVTVSGATASARKEVIRNKIRAIGKMARVFSVLREESESVLTLKGLTPTGMLPSGVLSGGKEKLQNAIKGFSPQHKITSFEEAKGLDRINERMPPRRDALPSDASLNSLNKALSSETNGTDAKGSTSSGSNIQ</sequence>
<dbReference type="GeneTree" id="ENSGT00940000156306"/>
<dbReference type="GO" id="GO:0097720">
    <property type="term" value="P:calcineurin-mediated signaling"/>
    <property type="evidence" value="ECO:0007669"/>
    <property type="project" value="InterPro"/>
</dbReference>
<dbReference type="GO" id="GO:0046872">
    <property type="term" value="F:metal ion binding"/>
    <property type="evidence" value="ECO:0007669"/>
    <property type="project" value="UniProtKB-KW"/>
</dbReference>
<dbReference type="AlphaFoldDB" id="A0A7N8X0I2"/>
<feature type="region of interest" description="Disordered" evidence="13">
    <location>
        <begin position="495"/>
        <end position="543"/>
    </location>
</feature>
<dbReference type="FunFam" id="3.60.21.10:FF:000002">
    <property type="entry name" value="Serine/threonine-protein phosphatase"/>
    <property type="match status" value="1"/>
</dbReference>
<dbReference type="InterPro" id="IPR029052">
    <property type="entry name" value="Metallo-depent_PP-like"/>
</dbReference>
<reference evidence="15" key="1">
    <citation type="submission" date="2025-08" db="UniProtKB">
        <authorList>
            <consortium name="Ensembl"/>
        </authorList>
    </citation>
    <scope>IDENTIFICATION</scope>
</reference>
<evidence type="ECO:0000313" key="16">
    <source>
        <dbReference type="Proteomes" id="UP000261640"/>
    </source>
</evidence>
<feature type="compositionally biased region" description="Low complexity" evidence="13">
    <location>
        <begin position="512"/>
        <end position="525"/>
    </location>
</feature>
<evidence type="ECO:0000256" key="11">
    <source>
        <dbReference type="ARBA" id="ARBA00048336"/>
    </source>
</evidence>
<evidence type="ECO:0000256" key="4">
    <source>
        <dbReference type="ARBA" id="ARBA00022723"/>
    </source>
</evidence>
<evidence type="ECO:0000256" key="1">
    <source>
        <dbReference type="ARBA" id="ARBA00001947"/>
    </source>
</evidence>
<dbReference type="InterPro" id="IPR043360">
    <property type="entry name" value="PP2B"/>
</dbReference>
<evidence type="ECO:0000256" key="8">
    <source>
        <dbReference type="ARBA" id="ARBA00022912"/>
    </source>
</evidence>
<evidence type="ECO:0000313" key="15">
    <source>
        <dbReference type="Ensembl" id="ENSMAMP00000042096.1"/>
    </source>
</evidence>
<keyword evidence="4" id="KW-0479">Metal-binding</keyword>
<keyword evidence="6" id="KW-0862">Zinc</keyword>
<evidence type="ECO:0000256" key="5">
    <source>
        <dbReference type="ARBA" id="ARBA00022801"/>
    </source>
</evidence>
<dbReference type="Proteomes" id="UP000261640">
    <property type="component" value="Unplaced"/>
</dbReference>